<keyword evidence="1" id="KW-0378">Hydrolase</keyword>
<protein>
    <submittedName>
        <fullName evidence="1">Lipase family alpha/beta hydrolase</fullName>
    </submittedName>
</protein>
<dbReference type="PANTHER" id="PTHR11440">
    <property type="entry name" value="LECITHIN-CHOLESTEROL ACYLTRANSFERASE-RELATED"/>
    <property type="match status" value="1"/>
</dbReference>
<dbReference type="InterPro" id="IPR003386">
    <property type="entry name" value="LACT/PDAT_acylTrfase"/>
</dbReference>
<sequence>MKHDLVVVVPGIMGTTLTREGVDVWDISFQALRGLADPAAAVERLRLQSGIGDGEPEDRYALEVGEPIRTLRQLPDLGGHAGHGNLAKRLGIDPRRLAVFTYDWRLSNRNSAQKLKTFVERHLSRWQETADPRHYPEAARNAKVVFLCRSMGGLVVRYYLEACGGREVARSVVTLGTPYQGSVKTMRMLTGHASGLYRPWRSLIRDVCSTYPSMGQLLPTYDAVENDIFGRVPLEVVMPIDGVSSGMVEDASRFADDINTAMEKNEEAGAPSYELVVVGGARHPTTYGVRHGQGRPLTYLDRSSDSPWEAADWFGDGTVPKRSAEPPAMDEKTRTLWYGYRHTYLFDAGPVMRQMRRVCDGQPLLRELADDDETGIELPDTVSAGEEFEVRATRADAARKLVVQRLTEDGRIVAEVPMERCGDGEFRALLQTEPGLWIIQVASKTSDYKCSDTVLAL</sequence>
<keyword evidence="2" id="KW-1185">Reference proteome</keyword>
<organism evidence="1 2">
    <name type="scientific">Streptomyces bluensis</name>
    <dbReference type="NCBI Taxonomy" id="33897"/>
    <lineage>
        <taxon>Bacteria</taxon>
        <taxon>Bacillati</taxon>
        <taxon>Actinomycetota</taxon>
        <taxon>Actinomycetes</taxon>
        <taxon>Kitasatosporales</taxon>
        <taxon>Streptomycetaceae</taxon>
        <taxon>Streptomyces</taxon>
    </lineage>
</organism>
<proteinExistence type="predicted"/>
<dbReference type="GO" id="GO:0016787">
    <property type="term" value="F:hydrolase activity"/>
    <property type="evidence" value="ECO:0007669"/>
    <property type="project" value="UniProtKB-KW"/>
</dbReference>
<dbReference type="EMBL" id="JBIAWJ010000017">
    <property type="protein sequence ID" value="MFF4525282.1"/>
    <property type="molecule type" value="Genomic_DNA"/>
</dbReference>
<accession>A0ABW6UPB5</accession>
<dbReference type="Gene3D" id="3.40.50.1820">
    <property type="entry name" value="alpha/beta hydrolase"/>
    <property type="match status" value="1"/>
</dbReference>
<dbReference type="InterPro" id="IPR029058">
    <property type="entry name" value="AB_hydrolase_fold"/>
</dbReference>
<dbReference type="SUPFAM" id="SSF53474">
    <property type="entry name" value="alpha/beta-Hydrolases"/>
    <property type="match status" value="1"/>
</dbReference>
<comment type="caution">
    <text evidence="1">The sequence shown here is derived from an EMBL/GenBank/DDBJ whole genome shotgun (WGS) entry which is preliminary data.</text>
</comment>
<gene>
    <name evidence="1" type="ORF">ACFY1D_28195</name>
</gene>
<dbReference type="RefSeq" id="WP_351087996.1">
    <property type="nucleotide sequence ID" value="NZ_JBEOZG010000074.1"/>
</dbReference>
<reference evidence="1 2" key="1">
    <citation type="submission" date="2024-10" db="EMBL/GenBank/DDBJ databases">
        <title>The Natural Products Discovery Center: Release of the First 8490 Sequenced Strains for Exploring Actinobacteria Biosynthetic Diversity.</title>
        <authorList>
            <person name="Kalkreuter E."/>
            <person name="Kautsar S.A."/>
            <person name="Yang D."/>
            <person name="Bader C.D."/>
            <person name="Teijaro C.N."/>
            <person name="Fluegel L."/>
            <person name="Davis C.M."/>
            <person name="Simpson J.R."/>
            <person name="Lauterbach L."/>
            <person name="Steele A.D."/>
            <person name="Gui C."/>
            <person name="Meng S."/>
            <person name="Li G."/>
            <person name="Viehrig K."/>
            <person name="Ye F."/>
            <person name="Su P."/>
            <person name="Kiefer A.F."/>
            <person name="Nichols A."/>
            <person name="Cepeda A.J."/>
            <person name="Yan W."/>
            <person name="Fan B."/>
            <person name="Jiang Y."/>
            <person name="Adhikari A."/>
            <person name="Zheng C.-J."/>
            <person name="Schuster L."/>
            <person name="Cowan T.M."/>
            <person name="Smanski M.J."/>
            <person name="Chevrette M.G."/>
            <person name="De Carvalho L.P.S."/>
            <person name="Shen B."/>
        </authorList>
    </citation>
    <scope>NUCLEOTIDE SEQUENCE [LARGE SCALE GENOMIC DNA]</scope>
    <source>
        <strain evidence="1 2">NPDC001390</strain>
    </source>
</reference>
<evidence type="ECO:0000313" key="1">
    <source>
        <dbReference type="EMBL" id="MFF4525282.1"/>
    </source>
</evidence>
<name>A0ABW6UPB5_9ACTN</name>
<dbReference type="Pfam" id="PF02450">
    <property type="entry name" value="LCAT"/>
    <property type="match status" value="1"/>
</dbReference>
<dbReference type="Proteomes" id="UP001602058">
    <property type="component" value="Unassembled WGS sequence"/>
</dbReference>
<evidence type="ECO:0000313" key="2">
    <source>
        <dbReference type="Proteomes" id="UP001602058"/>
    </source>
</evidence>